<evidence type="ECO:0000313" key="2">
    <source>
        <dbReference type="Proteomes" id="UP001344632"/>
    </source>
</evidence>
<evidence type="ECO:0000313" key="1">
    <source>
        <dbReference type="EMBL" id="MEC0241507.1"/>
    </source>
</evidence>
<dbReference type="EMBL" id="JARLKZ010000013">
    <property type="protein sequence ID" value="MEC0241507.1"/>
    <property type="molecule type" value="Genomic_DNA"/>
</dbReference>
<gene>
    <name evidence="1" type="ORF">P4H66_16950</name>
</gene>
<dbReference type="Proteomes" id="UP001344632">
    <property type="component" value="Unassembled WGS sequence"/>
</dbReference>
<organism evidence="1 2">
    <name type="scientific">Paenibacillus dokdonensis</name>
    <dbReference type="NCBI Taxonomy" id="2567944"/>
    <lineage>
        <taxon>Bacteria</taxon>
        <taxon>Bacillati</taxon>
        <taxon>Bacillota</taxon>
        <taxon>Bacilli</taxon>
        <taxon>Bacillales</taxon>
        <taxon>Paenibacillaceae</taxon>
        <taxon>Paenibacillus</taxon>
    </lineage>
</organism>
<sequence length="152" mass="17310">MKKAFIIAGLILALAGLMFFFRVDRNVVKINKSFEGFSYMVDGPEASAASRIELQGAYHKRERAYEGRLIINDIVYEKCMIISGISAIYYVNEKRNILGQVFFDEDMQHISLKMPLPVSLTTERKFYQVISAPAGSQAEAADVYRRLQQTTR</sequence>
<protein>
    <submittedName>
        <fullName evidence="1">Uncharacterized protein</fullName>
    </submittedName>
</protein>
<comment type="caution">
    <text evidence="1">The sequence shown here is derived from an EMBL/GenBank/DDBJ whole genome shotgun (WGS) entry which is preliminary data.</text>
</comment>
<name>A0ABU6GTL2_9BACL</name>
<reference evidence="1 2" key="1">
    <citation type="submission" date="2023-03" db="EMBL/GenBank/DDBJ databases">
        <title>Bacillus Genome Sequencing.</title>
        <authorList>
            <person name="Dunlap C."/>
        </authorList>
    </citation>
    <scope>NUCLEOTIDE SEQUENCE [LARGE SCALE GENOMIC DNA]</scope>
    <source>
        <strain evidence="1 2">BD-525</strain>
    </source>
</reference>
<accession>A0ABU6GTL2</accession>
<dbReference type="RefSeq" id="WP_326089210.1">
    <property type="nucleotide sequence ID" value="NZ_JARLKZ010000013.1"/>
</dbReference>
<proteinExistence type="predicted"/>
<keyword evidence="2" id="KW-1185">Reference proteome</keyword>